<feature type="region of interest" description="Disordered" evidence="1">
    <location>
        <begin position="1"/>
        <end position="20"/>
    </location>
</feature>
<gene>
    <name evidence="2" type="ORF">SDJN03_11093</name>
</gene>
<comment type="caution">
    <text evidence="2">The sequence shown here is derived from an EMBL/GenBank/DDBJ whole genome shotgun (WGS) entry which is preliminary data.</text>
</comment>
<evidence type="ECO:0000313" key="2">
    <source>
        <dbReference type="EMBL" id="KAG6594540.1"/>
    </source>
</evidence>
<dbReference type="Proteomes" id="UP000685013">
    <property type="component" value="Chromosome 7"/>
</dbReference>
<evidence type="ECO:0000256" key="1">
    <source>
        <dbReference type="SAM" id="MobiDB-lite"/>
    </source>
</evidence>
<dbReference type="AlphaFoldDB" id="A0AAV6NAE7"/>
<keyword evidence="3" id="KW-1185">Reference proteome</keyword>
<protein>
    <submittedName>
        <fullName evidence="2">Uncharacterized protein</fullName>
    </submittedName>
</protein>
<dbReference type="EMBL" id="JAGKQH010000007">
    <property type="protein sequence ID" value="KAG6594540.1"/>
    <property type="molecule type" value="Genomic_DNA"/>
</dbReference>
<feature type="non-terminal residue" evidence="2">
    <location>
        <position position="1"/>
    </location>
</feature>
<feature type="compositionally biased region" description="Polar residues" evidence="1">
    <location>
        <begin position="1"/>
        <end position="11"/>
    </location>
</feature>
<organism evidence="2 3">
    <name type="scientific">Cucurbita argyrosperma subsp. sororia</name>
    <dbReference type="NCBI Taxonomy" id="37648"/>
    <lineage>
        <taxon>Eukaryota</taxon>
        <taxon>Viridiplantae</taxon>
        <taxon>Streptophyta</taxon>
        <taxon>Embryophyta</taxon>
        <taxon>Tracheophyta</taxon>
        <taxon>Spermatophyta</taxon>
        <taxon>Magnoliopsida</taxon>
        <taxon>eudicotyledons</taxon>
        <taxon>Gunneridae</taxon>
        <taxon>Pentapetalae</taxon>
        <taxon>rosids</taxon>
        <taxon>fabids</taxon>
        <taxon>Cucurbitales</taxon>
        <taxon>Cucurbitaceae</taxon>
        <taxon>Cucurbiteae</taxon>
        <taxon>Cucurbita</taxon>
    </lineage>
</organism>
<reference evidence="2 3" key="1">
    <citation type="journal article" date="2021" name="Hortic Res">
        <title>The domestication of Cucurbita argyrosperma as revealed by the genome of its wild relative.</title>
        <authorList>
            <person name="Barrera-Redondo J."/>
            <person name="Sanchez-de la Vega G."/>
            <person name="Aguirre-Liguori J.A."/>
            <person name="Castellanos-Morales G."/>
            <person name="Gutierrez-Guerrero Y.T."/>
            <person name="Aguirre-Dugua X."/>
            <person name="Aguirre-Planter E."/>
            <person name="Tenaillon M.I."/>
            <person name="Lira-Saade R."/>
            <person name="Eguiarte L.E."/>
        </authorList>
    </citation>
    <scope>NUCLEOTIDE SEQUENCE [LARGE SCALE GENOMIC DNA]</scope>
    <source>
        <strain evidence="2">JBR-2021</strain>
    </source>
</reference>
<proteinExistence type="predicted"/>
<accession>A0AAV6NAE7</accession>
<name>A0AAV6NAE7_9ROSI</name>
<sequence>MAHTSPLQNPLQLGAPHVQPGVTIQSGKKRRVNTMDGGSSLTRKAHTWKCPYWQGRGLKESGRHGNSGLRESATAAGSKAVKDVDWVLRFRIGTYIEDLTVAFYALLASASLPLFPINKGKISSEVTGERIRSKFE</sequence>
<evidence type="ECO:0000313" key="3">
    <source>
        <dbReference type="Proteomes" id="UP000685013"/>
    </source>
</evidence>